<evidence type="ECO:0000256" key="1">
    <source>
        <dbReference type="SAM" id="SignalP"/>
    </source>
</evidence>
<organism evidence="2 3">
    <name type="scientific">Roseivirga seohaensis subsp. aquiponti</name>
    <dbReference type="NCBI Taxonomy" id="1566026"/>
    <lineage>
        <taxon>Bacteria</taxon>
        <taxon>Pseudomonadati</taxon>
        <taxon>Bacteroidota</taxon>
        <taxon>Cytophagia</taxon>
        <taxon>Cytophagales</taxon>
        <taxon>Roseivirgaceae</taxon>
        <taxon>Roseivirga</taxon>
    </lineage>
</organism>
<accession>A0A0L8APT3</accession>
<dbReference type="OrthoDB" id="837585at2"/>
<dbReference type="Gene3D" id="1.20.120.450">
    <property type="entry name" value="dinb family like domain"/>
    <property type="match status" value="1"/>
</dbReference>
<evidence type="ECO:0000313" key="2">
    <source>
        <dbReference type="EMBL" id="KOF04235.1"/>
    </source>
</evidence>
<feature type="signal peptide" evidence="1">
    <location>
        <begin position="1"/>
        <end position="22"/>
    </location>
</feature>
<gene>
    <name evidence="2" type="ORF">OB69_01525</name>
</gene>
<comment type="caution">
    <text evidence="2">The sequence shown here is derived from an EMBL/GenBank/DDBJ whole genome shotgun (WGS) entry which is preliminary data.</text>
</comment>
<proteinExistence type="predicted"/>
<evidence type="ECO:0008006" key="4">
    <source>
        <dbReference type="Google" id="ProtNLM"/>
    </source>
</evidence>
<sequence>MASRKSIFFILFLISFAGLANAQDILPFREIPPAAKVYTSGTLMGRMTDGLGFRFYWATQGLTNENLSFKAGEESRTIGETIDHVYTLVLMFTNAVMEQPTTFPVESNELSFEEKRAKVLSFIQTSSALLKMSNDEDFERYNLVFQSANGSGQKLPFWNGLNGPLEDALWHIGQVVTLRRMAGNPINPKIDFMNGVVNN</sequence>
<keyword evidence="1" id="KW-0732">Signal</keyword>
<name>A0A0L8APT3_9BACT</name>
<dbReference type="RefSeq" id="WP_053221932.1">
    <property type="nucleotide sequence ID" value="NZ_JSVA01000003.1"/>
</dbReference>
<dbReference type="SUPFAM" id="SSF109854">
    <property type="entry name" value="DinB/YfiT-like putative metalloenzymes"/>
    <property type="match status" value="1"/>
</dbReference>
<dbReference type="EMBL" id="JSVA01000003">
    <property type="protein sequence ID" value="KOF04235.1"/>
    <property type="molecule type" value="Genomic_DNA"/>
</dbReference>
<reference evidence="3" key="1">
    <citation type="submission" date="2014-11" db="EMBL/GenBank/DDBJ databases">
        <title>Genome sequencing of Roseivirga sp. D-25.</title>
        <authorList>
            <person name="Selvaratnam C."/>
            <person name="Thevarajoo S."/>
            <person name="Goh K.M."/>
            <person name="Eee R."/>
            <person name="Chan K.-G."/>
            <person name="Chong C.S."/>
        </authorList>
    </citation>
    <scope>NUCLEOTIDE SEQUENCE [LARGE SCALE GENOMIC DNA]</scope>
    <source>
        <strain evidence="3">D-25</strain>
    </source>
</reference>
<dbReference type="PATRIC" id="fig|1566026.4.peg.2002"/>
<dbReference type="Proteomes" id="UP000036908">
    <property type="component" value="Unassembled WGS sequence"/>
</dbReference>
<feature type="chain" id="PRO_5005580308" description="DinB-like domain-containing protein" evidence="1">
    <location>
        <begin position="23"/>
        <end position="199"/>
    </location>
</feature>
<protein>
    <recommendedName>
        <fullName evidence="4">DinB-like domain-containing protein</fullName>
    </recommendedName>
</protein>
<dbReference type="AlphaFoldDB" id="A0A0L8APT3"/>
<keyword evidence="3" id="KW-1185">Reference proteome</keyword>
<evidence type="ECO:0000313" key="3">
    <source>
        <dbReference type="Proteomes" id="UP000036908"/>
    </source>
</evidence>
<dbReference type="InterPro" id="IPR034660">
    <property type="entry name" value="DinB/YfiT-like"/>
</dbReference>